<evidence type="ECO:0008006" key="3">
    <source>
        <dbReference type="Google" id="ProtNLM"/>
    </source>
</evidence>
<organism evidence="1 2">
    <name type="scientific">Panicum virgatum</name>
    <name type="common">Blackwell switchgrass</name>
    <dbReference type="NCBI Taxonomy" id="38727"/>
    <lineage>
        <taxon>Eukaryota</taxon>
        <taxon>Viridiplantae</taxon>
        <taxon>Streptophyta</taxon>
        <taxon>Embryophyta</taxon>
        <taxon>Tracheophyta</taxon>
        <taxon>Spermatophyta</taxon>
        <taxon>Magnoliopsida</taxon>
        <taxon>Liliopsida</taxon>
        <taxon>Poales</taxon>
        <taxon>Poaceae</taxon>
        <taxon>PACMAD clade</taxon>
        <taxon>Panicoideae</taxon>
        <taxon>Panicodae</taxon>
        <taxon>Paniceae</taxon>
        <taxon>Panicinae</taxon>
        <taxon>Panicum</taxon>
        <taxon>Panicum sect. Hiantes</taxon>
    </lineage>
</organism>
<name>A0A8T0RN90_PANVG</name>
<protein>
    <recommendedName>
        <fullName evidence="3">Cyclic nucleotide-binding domain-containing protein</fullName>
    </recommendedName>
</protein>
<evidence type="ECO:0000313" key="2">
    <source>
        <dbReference type="Proteomes" id="UP000823388"/>
    </source>
</evidence>
<dbReference type="EMBL" id="CM029046">
    <property type="protein sequence ID" value="KAG2587802.1"/>
    <property type="molecule type" value="Genomic_DNA"/>
</dbReference>
<proteinExistence type="predicted"/>
<accession>A0A8T0RN90</accession>
<sequence>MVFIVRGKMESISPDGSKAQFHDGDVCGEELLTRYLEHSLVNRVIASLLIWSNRRPSRTLDGFLIRRFLEAEDDS</sequence>
<gene>
    <name evidence="1" type="ORF">PVAP13_5NG141600</name>
</gene>
<evidence type="ECO:0000313" key="1">
    <source>
        <dbReference type="EMBL" id="KAG2587802.1"/>
    </source>
</evidence>
<keyword evidence="2" id="KW-1185">Reference proteome</keyword>
<reference evidence="1" key="1">
    <citation type="submission" date="2020-05" db="EMBL/GenBank/DDBJ databases">
        <title>WGS assembly of Panicum virgatum.</title>
        <authorList>
            <person name="Lovell J.T."/>
            <person name="Jenkins J."/>
            <person name="Shu S."/>
            <person name="Juenger T.E."/>
            <person name="Schmutz J."/>
        </authorList>
    </citation>
    <scope>NUCLEOTIDE SEQUENCE</scope>
    <source>
        <strain evidence="1">AP13</strain>
    </source>
</reference>
<dbReference type="AlphaFoldDB" id="A0A8T0RN90"/>
<dbReference type="Gene3D" id="2.60.120.10">
    <property type="entry name" value="Jelly Rolls"/>
    <property type="match status" value="1"/>
</dbReference>
<comment type="caution">
    <text evidence="1">The sequence shown here is derived from an EMBL/GenBank/DDBJ whole genome shotgun (WGS) entry which is preliminary data.</text>
</comment>
<dbReference type="Proteomes" id="UP000823388">
    <property type="component" value="Chromosome 5N"/>
</dbReference>
<dbReference type="InterPro" id="IPR014710">
    <property type="entry name" value="RmlC-like_jellyroll"/>
</dbReference>